<keyword evidence="1" id="KW-0072">Autophagy</keyword>
<dbReference type="PANTHER" id="PTHR13222:SF1">
    <property type="entry name" value="RB1-INDUCIBLE COILED-COIL PROTEIN 1"/>
    <property type="match status" value="1"/>
</dbReference>
<sequence>MFYLFNVNQGCAQQLEVTAALGTVRNLQRVIEEITGVPVQEQVLLINGGEGLQSDRAVSCYQCCGTESNPVFLFYKFPEDRQRNCEPDDFAEIVKMCEEIIKKLKLYDDAAISSALVHRYIESSRSACQATESAYQFCSRIFQEHQFLYQGWLALMSNFDECRNQIQKRVEKFFVHYEKMKLMKAKAQAIVQGFDSALELMEKITIPATLLSQIPGLEAGKKLDGGCTLYDFIAAADPKNSLRDVVTGVLESVDQMDDNACKEVKMHQEAMQTKFGKPEWQEIGGINGRFQHLDKELRVLEQRTTQMKQISSIIVQAGKNPCCSIKDVVLKQRAQVVEVLKILDYVHNAVKSFMNSKQEVLHNIRERLSKLALKAYDHLHTLNNAVTVYEEKYFGLRNRLDIIKQVKESPIVYMIAVAETVRRSALQQEFMSWFSKFMDKSQTLVREEAALRDSFAAKLEHHFLKQLFSGLFDPFPSFAPTQLPDFDQNLPSVDVDYVSFLRQTLPTYAHLLKVDKPFINSRLAISELQPMYSTVSTSALQMKDDQSLPSGSPASDKIGKNFGSINWLSGDENTDLSPSNAVFFAKTPTSQLGSSLEFEIPESKQLNSFLPAEVLFSSKESVVSTAVTSVENLPVKFASQSDSPIKHYEFHNIQRVNVKDISERLKAVLGEIKGFAESMHLLQDLLAELHEVFDASVKKMIDNVSGFSSPPIEEGYTDLKKPAKSITVKEDFILKLRGRIGKNLSLDCERELEDEIRKAKKQFEANCKMHCGAEIKSKVEEAKKLCSDKAKRELHVEFAKFESEIRNSELRDNFDELLEENSKLLLKDKVVAGPEEQYPVDAEFKGSKNTATVPERHENDDVSLPSLSSSLCETEFQAEFAHWKLKILKAYSDCYTKALSKAVQETEKNVENKWLNKYKILKNEYEQREETVRKECEAKYAAKLEEERERVKKEVEKVCAMFQKERSEDSLADDARPISALISNREKTALAETNAANNKITKSYSEMVLEGMKKSLKRESLPYERGLKKKEVKDDICEKIAVVKGKSPLQEKDFQQEEQKFHSKQPQENSLIAKPFEKFVMIRSEEEQFEKSSSTKETTPMDCHTHEMENSAEKSSFTQSLSMSQPIATNNRNLDASVCVTSIHGRNENCSGEIGTADGLYNQLGKEDDEKSEGDIAALAVTSRRVQTKIRDADFRYLIAIQDLHELSTVLVTFSEEHGAFMLFSVNSTLYFVKESCLRRLGLKSDQITAEVKKNFIVAVITRMEFCRIRKVNNRYHLASGTRLYRVEVEPLAIESSVRRANYD</sequence>
<dbReference type="STRING" id="451379.A0A0N5AEZ0"/>
<dbReference type="GO" id="GO:0034517">
    <property type="term" value="P:ribophagy"/>
    <property type="evidence" value="ECO:0007669"/>
    <property type="project" value="TreeGrafter"/>
</dbReference>
<dbReference type="Pfam" id="PF10377">
    <property type="entry name" value="ATG11"/>
    <property type="match status" value="1"/>
</dbReference>
<accession>A0A0N5AEZ0</accession>
<dbReference type="GO" id="GO:0019901">
    <property type="term" value="F:protein kinase binding"/>
    <property type="evidence" value="ECO:0007669"/>
    <property type="project" value="TreeGrafter"/>
</dbReference>
<evidence type="ECO:0000256" key="2">
    <source>
        <dbReference type="ARBA" id="ARBA00023054"/>
    </source>
</evidence>
<dbReference type="GO" id="GO:0034727">
    <property type="term" value="P:piecemeal microautophagy of the nucleus"/>
    <property type="evidence" value="ECO:0007669"/>
    <property type="project" value="TreeGrafter"/>
</dbReference>
<protein>
    <submittedName>
        <fullName evidence="6">ATG11 domain-containing protein</fullName>
    </submittedName>
</protein>
<evidence type="ECO:0000259" key="4">
    <source>
        <dbReference type="Pfam" id="PF10377"/>
    </source>
</evidence>
<dbReference type="GO" id="GO:0000422">
    <property type="term" value="P:autophagy of mitochondrion"/>
    <property type="evidence" value="ECO:0007669"/>
    <property type="project" value="TreeGrafter"/>
</dbReference>
<dbReference type="Proteomes" id="UP000046393">
    <property type="component" value="Unplaced"/>
</dbReference>
<name>A0A0N5AEZ0_9BILA</name>
<dbReference type="GO" id="GO:1990316">
    <property type="term" value="C:Atg1/ULK1 kinase complex"/>
    <property type="evidence" value="ECO:0007669"/>
    <property type="project" value="TreeGrafter"/>
</dbReference>
<dbReference type="GO" id="GO:0061723">
    <property type="term" value="P:glycophagy"/>
    <property type="evidence" value="ECO:0007669"/>
    <property type="project" value="TreeGrafter"/>
</dbReference>
<dbReference type="GO" id="GO:0000045">
    <property type="term" value="P:autophagosome assembly"/>
    <property type="evidence" value="ECO:0007669"/>
    <property type="project" value="InterPro"/>
</dbReference>
<evidence type="ECO:0000313" key="5">
    <source>
        <dbReference type="Proteomes" id="UP000046393"/>
    </source>
</evidence>
<dbReference type="WBParaSite" id="SMUV_0000281801-mRNA-1">
    <property type="protein sequence ID" value="SMUV_0000281801-mRNA-1"/>
    <property type="gene ID" value="SMUV_0000281801"/>
</dbReference>
<proteinExistence type="predicted"/>
<dbReference type="GO" id="GO:0060090">
    <property type="term" value="F:molecular adaptor activity"/>
    <property type="evidence" value="ECO:0007669"/>
    <property type="project" value="TreeGrafter"/>
</dbReference>
<reference evidence="6" key="1">
    <citation type="submission" date="2017-02" db="UniProtKB">
        <authorList>
            <consortium name="WormBaseParasite"/>
        </authorList>
    </citation>
    <scope>IDENTIFICATION</scope>
</reference>
<evidence type="ECO:0000256" key="3">
    <source>
        <dbReference type="SAM" id="Coils"/>
    </source>
</evidence>
<keyword evidence="5" id="KW-1185">Reference proteome</keyword>
<dbReference type="PANTHER" id="PTHR13222">
    <property type="entry name" value="RB1-INDUCIBLE COILED-COIL"/>
    <property type="match status" value="1"/>
</dbReference>
<feature type="coiled-coil region" evidence="3">
    <location>
        <begin position="915"/>
        <end position="961"/>
    </location>
</feature>
<organism evidence="5 6">
    <name type="scientific">Syphacia muris</name>
    <dbReference type="NCBI Taxonomy" id="451379"/>
    <lineage>
        <taxon>Eukaryota</taxon>
        <taxon>Metazoa</taxon>
        <taxon>Ecdysozoa</taxon>
        <taxon>Nematoda</taxon>
        <taxon>Chromadorea</taxon>
        <taxon>Rhabditida</taxon>
        <taxon>Spirurina</taxon>
        <taxon>Oxyuridomorpha</taxon>
        <taxon>Oxyuroidea</taxon>
        <taxon>Oxyuridae</taxon>
        <taxon>Syphacia</taxon>
    </lineage>
</organism>
<dbReference type="InterPro" id="IPR040040">
    <property type="entry name" value="ATG11"/>
</dbReference>
<evidence type="ECO:0000313" key="6">
    <source>
        <dbReference type="WBParaSite" id="SMUV_0000281801-mRNA-1"/>
    </source>
</evidence>
<keyword evidence="2 3" id="KW-0175">Coiled coil</keyword>
<dbReference type="GO" id="GO:0034045">
    <property type="term" value="C:phagophore assembly site membrane"/>
    <property type="evidence" value="ECO:0007669"/>
    <property type="project" value="TreeGrafter"/>
</dbReference>
<evidence type="ECO:0000256" key="1">
    <source>
        <dbReference type="ARBA" id="ARBA00023006"/>
    </source>
</evidence>
<feature type="domain" description="Autophagy-related protein 11 C-terminal" evidence="4">
    <location>
        <begin position="1202"/>
        <end position="1290"/>
    </location>
</feature>
<dbReference type="Gene3D" id="3.10.20.90">
    <property type="entry name" value="Phosphatidylinositol 3-kinase Catalytic Subunit, Chain A, domain 1"/>
    <property type="match status" value="1"/>
</dbReference>
<dbReference type="InterPro" id="IPR019460">
    <property type="entry name" value="Atg11_C"/>
</dbReference>
<dbReference type="GO" id="GO:0061709">
    <property type="term" value="P:reticulophagy"/>
    <property type="evidence" value="ECO:0007669"/>
    <property type="project" value="TreeGrafter"/>
</dbReference>